<dbReference type="Proteomes" id="UP000054549">
    <property type="component" value="Unassembled WGS sequence"/>
</dbReference>
<dbReference type="OrthoDB" id="2104739at2759"/>
<dbReference type="AlphaFoldDB" id="A0A0C2S0V7"/>
<dbReference type="HOGENOM" id="CLU_149504_0_0_1"/>
<feature type="non-terminal residue" evidence="1">
    <location>
        <position position="1"/>
    </location>
</feature>
<keyword evidence="2" id="KW-1185">Reference proteome</keyword>
<gene>
    <name evidence="1" type="ORF">M378DRAFT_89633</name>
</gene>
<sequence>VHRLENIMTLDPSVRSFFDDLDLWLEPEKPEEPTSKSRYYVKASIPDLLQMYPTVVEFSTIDPINLPLPSRDYLALHAACAKVAHLSGAAEYMDSMFTDMEEMPVLSKDDSSAAVLEHAIWAAQLQLISV</sequence>
<evidence type="ECO:0000313" key="2">
    <source>
        <dbReference type="Proteomes" id="UP000054549"/>
    </source>
</evidence>
<reference evidence="1 2" key="1">
    <citation type="submission" date="2014-04" db="EMBL/GenBank/DDBJ databases">
        <title>Evolutionary Origins and Diversification of the Mycorrhizal Mutualists.</title>
        <authorList>
            <consortium name="DOE Joint Genome Institute"/>
            <consortium name="Mycorrhizal Genomics Consortium"/>
            <person name="Kohler A."/>
            <person name="Kuo A."/>
            <person name="Nagy L.G."/>
            <person name="Floudas D."/>
            <person name="Copeland A."/>
            <person name="Barry K.W."/>
            <person name="Cichocki N."/>
            <person name="Veneault-Fourrey C."/>
            <person name="LaButti K."/>
            <person name="Lindquist E.A."/>
            <person name="Lipzen A."/>
            <person name="Lundell T."/>
            <person name="Morin E."/>
            <person name="Murat C."/>
            <person name="Riley R."/>
            <person name="Ohm R."/>
            <person name="Sun H."/>
            <person name="Tunlid A."/>
            <person name="Henrissat B."/>
            <person name="Grigoriev I.V."/>
            <person name="Hibbett D.S."/>
            <person name="Martin F."/>
        </authorList>
    </citation>
    <scope>NUCLEOTIDE SEQUENCE [LARGE SCALE GENOMIC DNA]</scope>
    <source>
        <strain evidence="1 2">Koide BX008</strain>
    </source>
</reference>
<evidence type="ECO:0008006" key="3">
    <source>
        <dbReference type="Google" id="ProtNLM"/>
    </source>
</evidence>
<name>A0A0C2S0V7_AMAMK</name>
<dbReference type="STRING" id="946122.A0A0C2S0V7"/>
<dbReference type="InParanoid" id="A0A0C2S0V7"/>
<proteinExistence type="predicted"/>
<protein>
    <recommendedName>
        <fullName evidence="3">HNH nuclease domain-containing protein</fullName>
    </recommendedName>
</protein>
<dbReference type="EMBL" id="KN818435">
    <property type="protein sequence ID" value="KIL56270.1"/>
    <property type="molecule type" value="Genomic_DNA"/>
</dbReference>
<accession>A0A0C2S0V7</accession>
<organism evidence="1 2">
    <name type="scientific">Amanita muscaria (strain Koide BX008)</name>
    <dbReference type="NCBI Taxonomy" id="946122"/>
    <lineage>
        <taxon>Eukaryota</taxon>
        <taxon>Fungi</taxon>
        <taxon>Dikarya</taxon>
        <taxon>Basidiomycota</taxon>
        <taxon>Agaricomycotina</taxon>
        <taxon>Agaricomycetes</taxon>
        <taxon>Agaricomycetidae</taxon>
        <taxon>Agaricales</taxon>
        <taxon>Pluteineae</taxon>
        <taxon>Amanitaceae</taxon>
        <taxon>Amanita</taxon>
    </lineage>
</organism>
<evidence type="ECO:0000313" key="1">
    <source>
        <dbReference type="EMBL" id="KIL56270.1"/>
    </source>
</evidence>